<dbReference type="EMBL" id="JADIKK010000008">
    <property type="protein sequence ID" value="MFK2879928.1"/>
    <property type="molecule type" value="Genomic_DNA"/>
</dbReference>
<evidence type="ECO:0000259" key="2">
    <source>
        <dbReference type="PROSITE" id="PS50883"/>
    </source>
</evidence>
<evidence type="ECO:0000259" key="4">
    <source>
        <dbReference type="PROSITE" id="PS50924"/>
    </source>
</evidence>
<dbReference type="InterPro" id="IPR000160">
    <property type="entry name" value="GGDEF_dom"/>
</dbReference>
<proteinExistence type="predicted"/>
<feature type="transmembrane region" description="Helical" evidence="1">
    <location>
        <begin position="104"/>
        <end position="124"/>
    </location>
</feature>
<dbReference type="Pfam" id="PF03707">
    <property type="entry name" value="MHYT"/>
    <property type="match status" value="3"/>
</dbReference>
<dbReference type="InterPro" id="IPR029787">
    <property type="entry name" value="Nucleotide_cyclase"/>
</dbReference>
<dbReference type="InterPro" id="IPR052155">
    <property type="entry name" value="Biofilm_reg_signaling"/>
</dbReference>
<sequence length="695" mass="74943">MLASSYNPLLVVCSLLVAIFASYTALGMAGRITTARDSGARWWLFAGACAMGLGIWSMHFVGMLAFSLPIPLGYDPLITLLSLLIAIASSAFALWLVCRQTLPWTHLVGGALLMGPAIAGMHYTGMAAMRMSPGIQYDAWLFALSVAIAIMAAGAALWIAFQLRKDSSHVWRKRLGAAVVMGLAIVGMHYTGMSAAQFPLGSICGAAHHGVNTNWLAVVVIVVTLAVLAATLTVSAFDVRMESRTAVLVSSLAEANEELTYLALHDSQTKLPNRVLLHDRLEHEILIADRDKSRFALMFLDLDGFKAVNDVFGHRSGDMLLVEVAQRIRANVGNEDTVARIGGDEFVLLARIEEPTDAARIAETLMKAIGEPIFIAKHELHVTSSIGIVLYPGDGATQQELMTNADAAMYHAKASGQKGYAFFETSMNSDAHEQMQIARELRVASARGELTLHYQPKFDAPNGPVIGAEALLRWSHPTLGMILPGHFIPIAEKTGLIVPIGEWVLDEACRQMRAWHDAGHPQWTIAVNLSAVQFGHDGLIELVRGTLARHALAPRFLTLEITESTAMSDVEASLATLQQLKDMGVNISIDDFGTGYSSLLYLKRLPATELKIDKGFVRDLAIGTEDAAIVSAIVALGQTLNLKIVAEGVETAAQKAFLTRIGCDSLQGFMLGEPMPAKEFIEAVAQDPASTEAPK</sequence>
<dbReference type="PROSITE" id="PS50924">
    <property type="entry name" value="MHYT"/>
    <property type="match status" value="1"/>
</dbReference>
<dbReference type="InterPro" id="IPR005330">
    <property type="entry name" value="MHYT_dom"/>
</dbReference>
<keyword evidence="1" id="KW-1133">Transmembrane helix</keyword>
<dbReference type="SUPFAM" id="SSF141868">
    <property type="entry name" value="EAL domain-like"/>
    <property type="match status" value="1"/>
</dbReference>
<feature type="domain" description="EAL" evidence="2">
    <location>
        <begin position="434"/>
        <end position="688"/>
    </location>
</feature>
<dbReference type="PANTHER" id="PTHR44757:SF2">
    <property type="entry name" value="BIOFILM ARCHITECTURE MAINTENANCE PROTEIN MBAA"/>
    <property type="match status" value="1"/>
</dbReference>
<evidence type="ECO:0000256" key="1">
    <source>
        <dbReference type="PROSITE-ProRule" id="PRU00244"/>
    </source>
</evidence>
<accession>A0ABW8J473</accession>
<keyword evidence="1" id="KW-0472">Membrane</keyword>
<dbReference type="InterPro" id="IPR043128">
    <property type="entry name" value="Rev_trsase/Diguanyl_cyclase"/>
</dbReference>
<feature type="transmembrane region" description="Helical" evidence="1">
    <location>
        <begin position="42"/>
        <end position="65"/>
    </location>
</feature>
<dbReference type="Pfam" id="PF00990">
    <property type="entry name" value="GGDEF"/>
    <property type="match status" value="1"/>
</dbReference>
<dbReference type="Gene3D" id="3.20.20.450">
    <property type="entry name" value="EAL domain"/>
    <property type="match status" value="1"/>
</dbReference>
<dbReference type="PROSITE" id="PS50883">
    <property type="entry name" value="EAL"/>
    <property type="match status" value="1"/>
</dbReference>
<dbReference type="InterPro" id="IPR035919">
    <property type="entry name" value="EAL_sf"/>
</dbReference>
<dbReference type="PROSITE" id="PS50887">
    <property type="entry name" value="GGDEF"/>
    <property type="match status" value="1"/>
</dbReference>
<feature type="transmembrane region" description="Helical" evidence="1">
    <location>
        <begin position="77"/>
        <end position="97"/>
    </location>
</feature>
<dbReference type="SMART" id="SM00052">
    <property type="entry name" value="EAL"/>
    <property type="match status" value="1"/>
</dbReference>
<protein>
    <submittedName>
        <fullName evidence="5">EAL domain-containing protein</fullName>
    </submittedName>
</protein>
<dbReference type="EMBL" id="JADIKK010000007">
    <property type="protein sequence ID" value="MFK2875909.1"/>
    <property type="molecule type" value="Genomic_DNA"/>
</dbReference>
<dbReference type="CDD" id="cd01949">
    <property type="entry name" value="GGDEF"/>
    <property type="match status" value="1"/>
</dbReference>
<evidence type="ECO:0000313" key="6">
    <source>
        <dbReference type="EMBL" id="MFK2876363.1"/>
    </source>
</evidence>
<feature type="transmembrane region" description="Helical" evidence="1">
    <location>
        <begin position="6"/>
        <end position="30"/>
    </location>
</feature>
<comment type="caution">
    <text evidence="5">The sequence shown here is derived from an EMBL/GenBank/DDBJ whole genome shotgun (WGS) entry which is preliminary data.</text>
</comment>
<dbReference type="PANTHER" id="PTHR44757">
    <property type="entry name" value="DIGUANYLATE CYCLASE DGCP"/>
    <property type="match status" value="1"/>
</dbReference>
<dbReference type="InterPro" id="IPR001633">
    <property type="entry name" value="EAL_dom"/>
</dbReference>
<dbReference type="CDD" id="cd01948">
    <property type="entry name" value="EAL"/>
    <property type="match status" value="1"/>
</dbReference>
<reference evidence="5 8" key="1">
    <citation type="submission" date="2020-10" db="EMBL/GenBank/DDBJ databases">
        <title>Phylogeny of dyella-like bacteria.</title>
        <authorList>
            <person name="Fu J."/>
        </authorList>
    </citation>
    <scope>NUCLEOTIDE SEQUENCE [LARGE SCALE GENOMIC DNA]</scope>
    <source>
        <strain evidence="5 8">KACC 19113</strain>
    </source>
</reference>
<feature type="transmembrane region" description="Helical" evidence="1">
    <location>
        <begin position="139"/>
        <end position="163"/>
    </location>
</feature>
<keyword evidence="1" id="KW-0812">Transmembrane</keyword>
<feature type="transmembrane region" description="Helical" evidence="1">
    <location>
        <begin position="215"/>
        <end position="237"/>
    </location>
</feature>
<keyword evidence="8" id="KW-1185">Reference proteome</keyword>
<name>A0ABW8J473_9GAMM</name>
<feature type="transmembrane region" description="Helical" evidence="1">
    <location>
        <begin position="175"/>
        <end position="195"/>
    </location>
</feature>
<dbReference type="EMBL" id="JADIKK010000008">
    <property type="protein sequence ID" value="MFK2876363.1"/>
    <property type="molecule type" value="Genomic_DNA"/>
</dbReference>
<evidence type="ECO:0000313" key="8">
    <source>
        <dbReference type="Proteomes" id="UP001620339"/>
    </source>
</evidence>
<feature type="domain" description="GGDEF" evidence="3">
    <location>
        <begin position="293"/>
        <end position="425"/>
    </location>
</feature>
<dbReference type="NCBIfam" id="TIGR00254">
    <property type="entry name" value="GGDEF"/>
    <property type="match status" value="1"/>
</dbReference>
<organism evidence="5 8">
    <name type="scientific">Rhodanobacter hydrolyticus</name>
    <dbReference type="NCBI Taxonomy" id="2250595"/>
    <lineage>
        <taxon>Bacteria</taxon>
        <taxon>Pseudomonadati</taxon>
        <taxon>Pseudomonadota</taxon>
        <taxon>Gammaproteobacteria</taxon>
        <taxon>Lysobacterales</taxon>
        <taxon>Rhodanobacteraceae</taxon>
        <taxon>Rhodanobacter</taxon>
    </lineage>
</organism>
<dbReference type="SUPFAM" id="SSF55073">
    <property type="entry name" value="Nucleotide cyclase"/>
    <property type="match status" value="1"/>
</dbReference>
<dbReference type="SMART" id="SM00267">
    <property type="entry name" value="GGDEF"/>
    <property type="match status" value="1"/>
</dbReference>
<evidence type="ECO:0000313" key="7">
    <source>
        <dbReference type="EMBL" id="MFK2879928.1"/>
    </source>
</evidence>
<dbReference type="Pfam" id="PF00563">
    <property type="entry name" value="EAL"/>
    <property type="match status" value="1"/>
</dbReference>
<feature type="domain" description="MHYT" evidence="4">
    <location>
        <begin position="6"/>
        <end position="199"/>
    </location>
</feature>
<dbReference type="Gene3D" id="3.30.70.270">
    <property type="match status" value="1"/>
</dbReference>
<dbReference type="Proteomes" id="UP001620339">
    <property type="component" value="Unassembled WGS sequence"/>
</dbReference>
<evidence type="ECO:0000259" key="3">
    <source>
        <dbReference type="PROSITE" id="PS50887"/>
    </source>
</evidence>
<gene>
    <name evidence="5" type="ORF">ISP25_02320</name>
    <name evidence="6" type="ORF">ISP25_04680</name>
    <name evidence="7" type="ORF">ISP25_22940</name>
</gene>
<evidence type="ECO:0000313" key="5">
    <source>
        <dbReference type="EMBL" id="MFK2875909.1"/>
    </source>
</evidence>